<comment type="subcellular location">
    <subcellularLocation>
        <location evidence="2">Zona pellucida</location>
    </subcellularLocation>
    <subcellularLocation>
        <location evidence="2">Cell membrane</location>
        <topology evidence="2">Single-pass type I membrane protein</topology>
    </subcellularLocation>
</comment>
<comment type="similarity">
    <text evidence="2">Belongs to the ZP domain family. ZPC subfamily.</text>
</comment>
<protein>
    <recommendedName>
        <fullName evidence="2">Zona pellucida sperm-binding protein 3</fullName>
    </recommendedName>
</protein>
<evidence type="ECO:0000256" key="1">
    <source>
        <dbReference type="ARBA" id="ARBA00023157"/>
    </source>
</evidence>
<dbReference type="InterPro" id="IPR042235">
    <property type="entry name" value="ZP-C_dom"/>
</dbReference>
<dbReference type="AlphaFoldDB" id="A0A8C5DP39"/>
<dbReference type="GO" id="GO:0035803">
    <property type="term" value="P:egg coat formation"/>
    <property type="evidence" value="ECO:0007669"/>
    <property type="project" value="UniProtKB-UniRule"/>
</dbReference>
<keyword evidence="2" id="KW-0165">Cleavage on pair of basic residues</keyword>
<sequence length="385" mass="43467">MSRLDSGVQSCSPEPDCSRFLKLHCFLHLAADWVREEFSCRFLTCVLVAITPMELFYIWANMLVGLFLSGVCIRLSFAFPPASYKQQPFFQKPLFSQTSTESKMEPQPVNTISVICHPDTLEILIKADMFAVGAPVNSNELRLGVEDLEHCRASPSMEDEYRIVVGLMDCGTKHWMTEDSLVYTNLMIYTPATSLNDDWLHERYSNVFYLGDLINVEASVRVGHHMGLRVFVSSCVATLTPDVTSEPSYTFIESGCLVDSQIPGSRSNFLPRTRNDKLQLSIDSFKFHNDNRVQLYLTCHLTAAPVNDPEAMNKACTLINERQVFGKSTTFGQDARVGPLMVLPRSKSKFVHFDELPPVLEKMRPAFYGSQWRSGVNKLGKSYLP</sequence>
<feature type="transmembrane region" description="Helical" evidence="2">
    <location>
        <begin position="56"/>
        <end position="77"/>
    </location>
</feature>
<dbReference type="Proteomes" id="UP000694680">
    <property type="component" value="Chromosome 8"/>
</dbReference>
<keyword evidence="2" id="KW-1003">Cell membrane</keyword>
<dbReference type="PANTHER" id="PTHR11576">
    <property type="entry name" value="ZONA PELLUCIDA SPERM-BINDING PROTEIN 3"/>
    <property type="match status" value="1"/>
</dbReference>
<name>A0A8C5DP39_GOUWI</name>
<dbReference type="Pfam" id="PF00100">
    <property type="entry name" value="Zona_pellucida"/>
    <property type="match status" value="1"/>
</dbReference>
<dbReference type="GO" id="GO:0035804">
    <property type="term" value="F:structural constituent of egg coat"/>
    <property type="evidence" value="ECO:0007669"/>
    <property type="project" value="UniProtKB-UniRule"/>
</dbReference>
<dbReference type="Pfam" id="PF23344">
    <property type="entry name" value="ZP-N"/>
    <property type="match status" value="1"/>
</dbReference>
<evidence type="ECO:0000256" key="2">
    <source>
        <dbReference type="RuleBase" id="RU367066"/>
    </source>
</evidence>
<keyword evidence="2" id="KW-0472">Membrane</keyword>
<accession>A0A8C5DP39</accession>
<dbReference type="GO" id="GO:0035805">
    <property type="term" value="C:egg coat"/>
    <property type="evidence" value="ECO:0007669"/>
    <property type="project" value="UniProtKB-SubCell"/>
</dbReference>
<reference evidence="4" key="1">
    <citation type="submission" date="2020-06" db="EMBL/GenBank/DDBJ databases">
        <authorList>
            <consortium name="Wellcome Sanger Institute Data Sharing"/>
        </authorList>
    </citation>
    <scope>NUCLEOTIDE SEQUENCE [LARGE SCALE GENOMIC DNA]</scope>
</reference>
<keyword evidence="5" id="KW-1185">Reference proteome</keyword>
<dbReference type="GO" id="GO:2000344">
    <property type="term" value="P:positive regulation of acrosome reaction"/>
    <property type="evidence" value="ECO:0007669"/>
    <property type="project" value="UniProtKB-UniRule"/>
</dbReference>
<evidence type="ECO:0000313" key="5">
    <source>
        <dbReference type="Proteomes" id="UP000694680"/>
    </source>
</evidence>
<evidence type="ECO:0000313" key="4">
    <source>
        <dbReference type="Ensembl" id="ENSGWIP00000009651.1"/>
    </source>
</evidence>
<keyword evidence="2" id="KW-0964">Secreted</keyword>
<dbReference type="InterPro" id="IPR001507">
    <property type="entry name" value="ZP_dom"/>
</dbReference>
<comment type="function">
    <text evidence="2">Component of the zona pellucida, an extracellular matrix surrounding oocytes which mediates sperm binding, induction of the acrosome reaction and prevents post-fertilization polyspermy. The zona pellucida is composed of 3 to 4 glycoproteins, ZP1, ZP2, ZP3, and ZP4. ZP3 is essential for sperm binding and zona matrix formation.</text>
</comment>
<proteinExistence type="inferred from homology"/>
<dbReference type="Gene3D" id="2.60.40.4100">
    <property type="entry name" value="Zona pellucida, ZP-C domain"/>
    <property type="match status" value="1"/>
</dbReference>
<dbReference type="InterPro" id="IPR055355">
    <property type="entry name" value="ZP-C"/>
</dbReference>
<reference evidence="4" key="3">
    <citation type="submission" date="2025-09" db="UniProtKB">
        <authorList>
            <consortium name="Ensembl"/>
        </authorList>
    </citation>
    <scope>IDENTIFICATION</scope>
</reference>
<keyword evidence="2" id="KW-0272">Extracellular matrix</keyword>
<dbReference type="InterPro" id="IPR055356">
    <property type="entry name" value="ZP-N"/>
</dbReference>
<comment type="PTM">
    <text evidence="2">Proteolytically cleaved before the transmembrane segment to yield the secreted ectodomain incorporated in the zona pellucida.</text>
</comment>
<dbReference type="FunFam" id="2.60.40.4100:FF:000002">
    <property type="entry name" value="Zona pellucida sperm-binding protein 3"/>
    <property type="match status" value="1"/>
</dbReference>
<keyword evidence="2" id="KW-0812">Transmembrane</keyword>
<feature type="domain" description="ZP" evidence="3">
    <location>
        <begin position="1"/>
        <end position="323"/>
    </location>
</feature>
<comment type="domain">
    <text evidence="2">The ZP domain is involved in the polymerization of the ZP proteins to form the zona pellucida.</text>
</comment>
<keyword evidence="2" id="KW-0732">Signal</keyword>
<dbReference type="PANTHER" id="PTHR11576:SF2">
    <property type="entry name" value="ZONA PELLUCIDA SPERM-BINDING PROTEIN 3"/>
    <property type="match status" value="1"/>
</dbReference>
<keyword evidence="2" id="KW-1133">Transmembrane helix</keyword>
<reference evidence="4" key="2">
    <citation type="submission" date="2025-08" db="UniProtKB">
        <authorList>
            <consortium name="Ensembl"/>
        </authorList>
    </citation>
    <scope>IDENTIFICATION</scope>
</reference>
<dbReference type="SMART" id="SM00241">
    <property type="entry name" value="ZP"/>
    <property type="match status" value="1"/>
</dbReference>
<organism evidence="4 5">
    <name type="scientific">Gouania willdenowi</name>
    <name type="common">Blunt-snouted clingfish</name>
    <name type="synonym">Lepadogaster willdenowi</name>
    <dbReference type="NCBI Taxonomy" id="441366"/>
    <lineage>
        <taxon>Eukaryota</taxon>
        <taxon>Metazoa</taxon>
        <taxon>Chordata</taxon>
        <taxon>Craniata</taxon>
        <taxon>Vertebrata</taxon>
        <taxon>Euteleostomi</taxon>
        <taxon>Actinopterygii</taxon>
        <taxon>Neopterygii</taxon>
        <taxon>Teleostei</taxon>
        <taxon>Neoteleostei</taxon>
        <taxon>Acanthomorphata</taxon>
        <taxon>Ovalentaria</taxon>
        <taxon>Blenniimorphae</taxon>
        <taxon>Blenniiformes</taxon>
        <taxon>Gobiesocoidei</taxon>
        <taxon>Gobiesocidae</taxon>
        <taxon>Gobiesocinae</taxon>
        <taxon>Gouania</taxon>
    </lineage>
</organism>
<dbReference type="GO" id="GO:0032190">
    <property type="term" value="F:acrosin binding"/>
    <property type="evidence" value="ECO:0007669"/>
    <property type="project" value="TreeGrafter"/>
</dbReference>
<keyword evidence="1 2" id="KW-1015">Disulfide bond</keyword>
<evidence type="ECO:0000259" key="3">
    <source>
        <dbReference type="PROSITE" id="PS51034"/>
    </source>
</evidence>
<dbReference type="GO" id="GO:0007339">
    <property type="term" value="P:binding of sperm to zona pellucida"/>
    <property type="evidence" value="ECO:0007669"/>
    <property type="project" value="UniProtKB-UniRule"/>
</dbReference>
<dbReference type="Ensembl" id="ENSGWIT00000010754.1">
    <property type="protein sequence ID" value="ENSGWIP00000009651.1"/>
    <property type="gene ID" value="ENSGWIG00000005735.1"/>
</dbReference>
<dbReference type="PROSITE" id="PS51034">
    <property type="entry name" value="ZP_2"/>
    <property type="match status" value="1"/>
</dbReference>
<dbReference type="GO" id="GO:0005886">
    <property type="term" value="C:plasma membrane"/>
    <property type="evidence" value="ECO:0007669"/>
    <property type="project" value="UniProtKB-SubCell"/>
</dbReference>